<dbReference type="Gene3D" id="2.30.30.50">
    <property type="match status" value="1"/>
</dbReference>
<dbReference type="EMBL" id="KZ155839">
    <property type="protein sequence ID" value="OUS42183.1"/>
    <property type="molecule type" value="Genomic_DNA"/>
</dbReference>
<dbReference type="Proteomes" id="UP000195557">
    <property type="component" value="Unassembled WGS sequence"/>
</dbReference>
<dbReference type="GO" id="GO:0016491">
    <property type="term" value="F:oxidoreductase activity"/>
    <property type="evidence" value="ECO:0007669"/>
    <property type="project" value="UniProtKB-KW"/>
</dbReference>
<sequence length="106" mass="11248">MFSISTPPLRASPLRFARSTSRSVKVNAFAPGDKVRVKSSVVVYHVPKSKGAATELQGMVGVVDSRADEHEGKKTSATMPCKVALPNPNGGKDFIAHVEEAELEAA</sequence>
<gene>
    <name evidence="7" type="ORF">BE221DRAFT_63238</name>
    <name evidence="6" type="ORF">OT_ostta02g03355</name>
</gene>
<reference evidence="7" key="3">
    <citation type="submission" date="2017-04" db="EMBL/GenBank/DDBJ databases">
        <title>Population genomics of picophytoplankton unveils novel chromosome hypervariability.</title>
        <authorList>
            <consortium name="DOE Joint Genome Institute"/>
            <person name="Blanc-Mathieu R."/>
            <person name="Krasovec M."/>
            <person name="Hebrard M."/>
            <person name="Yau S."/>
            <person name="Desgranges E."/>
            <person name="Martin J."/>
            <person name="Schackwitz W."/>
            <person name="Kuo A."/>
            <person name="Salin G."/>
            <person name="Donnadieu C."/>
            <person name="Desdevises Y."/>
            <person name="Sanchez-Ferandin S."/>
            <person name="Moreau H."/>
            <person name="Rivals E."/>
            <person name="Grigoriev I.V."/>
            <person name="Grimsley N."/>
            <person name="Eyre-Walker A."/>
            <person name="Piganeau G."/>
        </authorList>
    </citation>
    <scope>NUCLEOTIDE SEQUENCE [LARGE SCALE GENOMIC DNA]</scope>
    <source>
        <strain evidence="7">RCC 1115</strain>
    </source>
</reference>
<proteinExistence type="inferred from homology"/>
<dbReference type="GO" id="GO:0015979">
    <property type="term" value="P:photosynthesis"/>
    <property type="evidence" value="ECO:0007669"/>
    <property type="project" value="InterPro"/>
</dbReference>
<name>A0A090N4Q3_OSTTA</name>
<accession>A0A454Y6X5</accession>
<evidence type="ECO:0000256" key="2">
    <source>
        <dbReference type="ARBA" id="ARBA00026011"/>
    </source>
</evidence>
<organism evidence="6 8">
    <name type="scientific">Ostreococcus tauri</name>
    <name type="common">Marine green alga</name>
    <dbReference type="NCBI Taxonomy" id="70448"/>
    <lineage>
        <taxon>Eukaryota</taxon>
        <taxon>Viridiplantae</taxon>
        <taxon>Chlorophyta</taxon>
        <taxon>Mamiellophyceae</taxon>
        <taxon>Mamiellales</taxon>
        <taxon>Bathycoccaceae</taxon>
        <taxon>Ostreococcus</taxon>
    </lineage>
</organism>
<comment type="function">
    <text evidence="3">Variable subunit of the ferredoxin-thioredoxin reductase (FTR), which catalyzes the two-electron reduction of thioredoxins by the electrons provided by reduced ferredoxin.</text>
</comment>
<dbReference type="Pfam" id="PF02941">
    <property type="entry name" value="FeThRed_A"/>
    <property type="match status" value="1"/>
</dbReference>
<dbReference type="InParanoid" id="A0A090N4Q3"/>
<evidence type="ECO:0000256" key="3">
    <source>
        <dbReference type="ARBA" id="ARBA00034474"/>
    </source>
</evidence>
<comment type="subunit">
    <text evidence="2">Heterodimer of subunit A (variable subunit) and subunit B (catalytic subunit). Heterodimeric FTR forms a complex with ferredoxin and thioredoxin.</text>
</comment>
<evidence type="ECO:0000313" key="7">
    <source>
        <dbReference type="EMBL" id="OUS42183.1"/>
    </source>
</evidence>
<dbReference type="AlphaFoldDB" id="A0A090N4Q3"/>
<accession>A0A1Y5I245</accession>
<dbReference type="Proteomes" id="UP000009170">
    <property type="component" value="Unassembled WGS sequence"/>
</dbReference>
<dbReference type="InterPro" id="IPR004207">
    <property type="entry name" value="Fd_thioredoxin_Rdtase_alpha"/>
</dbReference>
<keyword evidence="8" id="KW-1185">Reference proteome</keyword>
<dbReference type="EMBL" id="CAID01000002">
    <property type="protein sequence ID" value="CEG01110.1"/>
    <property type="molecule type" value="Genomic_DNA"/>
</dbReference>
<dbReference type="STRING" id="70448.A0A090N4Q3"/>
<dbReference type="PANTHER" id="PTHR46937:SF4">
    <property type="entry name" value="FERREDOXIN-THIOREDOXIN REDUCTASE SUBUNIT A1, CHLOROPLASTIC"/>
    <property type="match status" value="1"/>
</dbReference>
<dbReference type="InterPro" id="IPR008990">
    <property type="entry name" value="Elect_transpt_acc-like_dom_sf"/>
</dbReference>
<dbReference type="PANTHER" id="PTHR46937">
    <property type="entry name" value="FERREDOXIN-THIOREDOXIN REDUCTASE, VARIABLE CHAIN"/>
    <property type="match status" value="1"/>
</dbReference>
<reference evidence="6" key="2">
    <citation type="journal article" date="2014" name="BMC Genomics">
        <title>An improved genome of the model marine alga Ostreococcus tauri unfolds by assessing Illumina de novo assemblies.</title>
        <authorList>
            <person name="Blanc-Mathieu R."/>
            <person name="Verhelst B."/>
            <person name="Derelle E."/>
            <person name="Rombauts S."/>
            <person name="Bouget F.Y."/>
            <person name="Carre I."/>
            <person name="Chateau A."/>
            <person name="Eyre-Walker A."/>
            <person name="Grimsley N."/>
            <person name="Moreau H."/>
            <person name="Piegu B."/>
            <person name="Rivals E."/>
            <person name="Schackwitz W."/>
            <person name="Van de Peer Y."/>
            <person name="Piganeau G."/>
        </authorList>
    </citation>
    <scope>NUCLEOTIDE SEQUENCE</scope>
    <source>
        <strain evidence="6">RCC4221</strain>
    </source>
</reference>
<evidence type="ECO:0000259" key="5">
    <source>
        <dbReference type="Pfam" id="PF02941"/>
    </source>
</evidence>
<accession>A0A090N4Q3</accession>
<reference evidence="6 8" key="1">
    <citation type="journal article" date="2006" name="Proc. Natl. Acad. Sci. U.S.A.">
        <title>Genome analysis of the smallest free-living eukaryote Ostreococcus tauri unveils many unique features.</title>
        <authorList>
            <person name="Derelle E."/>
            <person name="Ferraz C."/>
            <person name="Rombauts S."/>
            <person name="Rouze P."/>
            <person name="Worden A.Z."/>
            <person name="Robbens S."/>
            <person name="Partensky F."/>
            <person name="Degroeve S."/>
            <person name="Echeynie S."/>
            <person name="Cooke R."/>
            <person name="Saeys Y."/>
            <person name="Wuyts J."/>
            <person name="Jabbari K."/>
            <person name="Bowler C."/>
            <person name="Panaud O."/>
            <person name="Piegu B."/>
            <person name="Ball S.G."/>
            <person name="Ral J.-P."/>
            <person name="Bouget F.-Y."/>
            <person name="Piganeau G."/>
            <person name="De Baets B."/>
            <person name="Picard A."/>
            <person name="Delseny M."/>
            <person name="Demaille J."/>
            <person name="Van de Peer Y."/>
            <person name="Moreau H."/>
        </authorList>
    </citation>
    <scope>NUCLEOTIDE SEQUENCE [LARGE SCALE GENOMIC DNA]</scope>
    <source>
        <strain evidence="6 8">OTTH0595</strain>
    </source>
</reference>
<evidence type="ECO:0000256" key="1">
    <source>
        <dbReference type="ARBA" id="ARBA00023002"/>
    </source>
</evidence>
<feature type="domain" description="Ferredoxin thioredoxin reductase alpha chain" evidence="5">
    <location>
        <begin position="32"/>
        <end position="102"/>
    </location>
</feature>
<evidence type="ECO:0000256" key="4">
    <source>
        <dbReference type="ARBA" id="ARBA00034490"/>
    </source>
</evidence>
<dbReference type="SUPFAM" id="SSF50090">
    <property type="entry name" value="Electron transport accessory proteins"/>
    <property type="match status" value="1"/>
</dbReference>
<evidence type="ECO:0000313" key="8">
    <source>
        <dbReference type="Proteomes" id="UP000009170"/>
    </source>
</evidence>
<comment type="similarity">
    <text evidence="4">Belongs to the ferredoxin thioredoxin reductase alpha subunit family.</text>
</comment>
<dbReference type="InterPro" id="IPR044166">
    <property type="entry name" value="FTRV"/>
</dbReference>
<evidence type="ECO:0000313" key="6">
    <source>
        <dbReference type="EMBL" id="CEG01110.1"/>
    </source>
</evidence>
<protein>
    <submittedName>
        <fullName evidence="7">Ferredoxin thioredoxin reductase variable alpha chain-domain-containing protein</fullName>
    </submittedName>
    <submittedName>
        <fullName evidence="6">Ferredoxin thioredoxin reductase, alpha chain</fullName>
    </submittedName>
</protein>
<keyword evidence="1" id="KW-0560">Oxidoreductase</keyword>